<dbReference type="Pfam" id="PF00593">
    <property type="entry name" value="TonB_dep_Rec_b-barrel"/>
    <property type="match status" value="1"/>
</dbReference>
<organism evidence="15 16">
    <name type="scientific">Pseudoduganella danionis</name>
    <dbReference type="NCBI Taxonomy" id="1890295"/>
    <lineage>
        <taxon>Bacteria</taxon>
        <taxon>Pseudomonadati</taxon>
        <taxon>Pseudomonadota</taxon>
        <taxon>Betaproteobacteria</taxon>
        <taxon>Burkholderiales</taxon>
        <taxon>Oxalobacteraceae</taxon>
        <taxon>Telluria group</taxon>
        <taxon>Pseudoduganella</taxon>
    </lineage>
</organism>
<keyword evidence="8 11" id="KW-0472">Membrane</keyword>
<protein>
    <submittedName>
        <fullName evidence="15">TonB-dependent receptor</fullName>
    </submittedName>
</protein>
<keyword evidence="16" id="KW-1185">Reference proteome</keyword>
<evidence type="ECO:0000256" key="8">
    <source>
        <dbReference type="ARBA" id="ARBA00023136"/>
    </source>
</evidence>
<keyword evidence="4 11" id="KW-1134">Transmembrane beta strand</keyword>
<name>A0ABW9SIT1_9BURK</name>
<sequence>MLAFSTDAGMRPASACLRPATAAVQCALWIMLGAQPLHAGAQDAPTLGEILVQSTRVEAGTAGASNTVVLSAEQLSRNNASDMANIARYAPLVSVPSAASGGGNIWDGAGNTGFNIRGAEGNRVSLTLDGVALPDAAPKPDATSANTFGIGRDYFDPETFREVRIGAGASPAGAGTPGLGGAVAFVTKVPEDYLSGRSLYADLRVGYSGEQSQRSQALTAAARLAPSLQALIVAVHRAGKETASMSTVLVNPDRWHSDAVLAKLHWQLTPQQRLLFAIDQYQAQHDRLFANKLGASYPEGATQDGSTERTRYSIEHRYAPVALWLFDQLTTRLYTQNAAVTDLTRASYITGGQPYLRTISTGYYNHSQGLAFEASKQVQAGWQLAYGASYEQQQARRPWLEDRTVLKTGAHQITMKNRMADMDTDKLALYVRSDWMFKLAGLDATLTPGLRTEQRKLHPTNLAAYLIAVPAAAREIRDETDAYLSPSLELALELWPGYSAYASYSRGTRLPTAAERTGTFDSFSYTAAGNGYAVLGNPALQKETSNSYELGLKGAPAAGIELDSSVFYNTYDNLIEYAAQPADPVNYPTITAGLYRPENIGKAQSWGGEVSARVQLGQWQPALQGWSLAAAAGLSRGAAQNRSSGKQGGLPSIQPYKANASLAYDAAAGLAGMAFTLAGVRGKTASEDVISSNTTARFRVPGYSVMDATFYWNLGKHAQLTGGVYNLGDRKYWDYASARSLAAGSTAQALADIERASRPGRNYALNLKVIY</sequence>
<reference evidence="15 16" key="1">
    <citation type="submission" date="2019-11" db="EMBL/GenBank/DDBJ databases">
        <title>Type strains purchased from KCTC, JCM and DSMZ.</title>
        <authorList>
            <person name="Lu H."/>
        </authorList>
    </citation>
    <scope>NUCLEOTIDE SEQUENCE [LARGE SCALE GENOMIC DNA]</scope>
    <source>
        <strain evidence="15 16">DSM 103461</strain>
    </source>
</reference>
<dbReference type="InterPro" id="IPR036942">
    <property type="entry name" value="Beta-barrel_TonB_sf"/>
</dbReference>
<dbReference type="Gene3D" id="2.170.130.10">
    <property type="entry name" value="TonB-dependent receptor, plug domain"/>
    <property type="match status" value="1"/>
</dbReference>
<evidence type="ECO:0000256" key="9">
    <source>
        <dbReference type="ARBA" id="ARBA00023170"/>
    </source>
</evidence>
<keyword evidence="6" id="KW-0732">Signal</keyword>
<keyword evidence="10 11" id="KW-0998">Cell outer membrane</keyword>
<feature type="domain" description="TonB-dependent receptor plug" evidence="14">
    <location>
        <begin position="65"/>
        <end position="182"/>
    </location>
</feature>
<dbReference type="InterPro" id="IPR012910">
    <property type="entry name" value="Plug_dom"/>
</dbReference>
<comment type="subcellular location">
    <subcellularLocation>
        <location evidence="1 11">Cell outer membrane</location>
        <topology evidence="1 11">Multi-pass membrane protein</topology>
    </subcellularLocation>
</comment>
<dbReference type="Pfam" id="PF07715">
    <property type="entry name" value="Plug"/>
    <property type="match status" value="1"/>
</dbReference>
<dbReference type="PROSITE" id="PS52016">
    <property type="entry name" value="TONB_DEPENDENT_REC_3"/>
    <property type="match status" value="1"/>
</dbReference>
<dbReference type="EMBL" id="WNKW01000001">
    <property type="protein sequence ID" value="MTW32036.1"/>
    <property type="molecule type" value="Genomic_DNA"/>
</dbReference>
<evidence type="ECO:0000313" key="15">
    <source>
        <dbReference type="EMBL" id="MTW32036.1"/>
    </source>
</evidence>
<keyword evidence="5 11" id="KW-0812">Transmembrane</keyword>
<evidence type="ECO:0000256" key="7">
    <source>
        <dbReference type="ARBA" id="ARBA00023077"/>
    </source>
</evidence>
<evidence type="ECO:0000259" key="13">
    <source>
        <dbReference type="Pfam" id="PF00593"/>
    </source>
</evidence>
<comment type="similarity">
    <text evidence="2 11 12">Belongs to the TonB-dependent receptor family.</text>
</comment>
<dbReference type="CDD" id="cd01347">
    <property type="entry name" value="ligand_gated_channel"/>
    <property type="match status" value="1"/>
</dbReference>
<evidence type="ECO:0000256" key="6">
    <source>
        <dbReference type="ARBA" id="ARBA00022729"/>
    </source>
</evidence>
<dbReference type="PANTHER" id="PTHR30069">
    <property type="entry name" value="TONB-DEPENDENT OUTER MEMBRANE RECEPTOR"/>
    <property type="match status" value="1"/>
</dbReference>
<evidence type="ECO:0000259" key="14">
    <source>
        <dbReference type="Pfam" id="PF07715"/>
    </source>
</evidence>
<comment type="caution">
    <text evidence="15">The sequence shown here is derived from an EMBL/GenBank/DDBJ whole genome shotgun (WGS) entry which is preliminary data.</text>
</comment>
<evidence type="ECO:0000256" key="5">
    <source>
        <dbReference type="ARBA" id="ARBA00022692"/>
    </source>
</evidence>
<feature type="domain" description="TonB-dependent receptor-like beta-barrel" evidence="13">
    <location>
        <begin position="289"/>
        <end position="727"/>
    </location>
</feature>
<evidence type="ECO:0000256" key="4">
    <source>
        <dbReference type="ARBA" id="ARBA00022452"/>
    </source>
</evidence>
<keyword evidence="7 12" id="KW-0798">TonB box</keyword>
<keyword evidence="3 11" id="KW-0813">Transport</keyword>
<evidence type="ECO:0000256" key="11">
    <source>
        <dbReference type="PROSITE-ProRule" id="PRU01360"/>
    </source>
</evidence>
<evidence type="ECO:0000256" key="3">
    <source>
        <dbReference type="ARBA" id="ARBA00022448"/>
    </source>
</evidence>
<gene>
    <name evidence="15" type="ORF">GM655_04245</name>
</gene>
<keyword evidence="9 15" id="KW-0675">Receptor</keyword>
<dbReference type="InterPro" id="IPR037066">
    <property type="entry name" value="Plug_dom_sf"/>
</dbReference>
<evidence type="ECO:0000256" key="1">
    <source>
        <dbReference type="ARBA" id="ARBA00004571"/>
    </source>
</evidence>
<accession>A0ABW9SIT1</accession>
<dbReference type="Gene3D" id="2.40.170.20">
    <property type="entry name" value="TonB-dependent receptor, beta-barrel domain"/>
    <property type="match status" value="1"/>
</dbReference>
<dbReference type="InterPro" id="IPR000531">
    <property type="entry name" value="Beta-barrel_TonB"/>
</dbReference>
<dbReference type="Proteomes" id="UP000735592">
    <property type="component" value="Unassembled WGS sequence"/>
</dbReference>
<dbReference type="PANTHER" id="PTHR30069:SF29">
    <property type="entry name" value="HEMOGLOBIN AND HEMOGLOBIN-HAPTOGLOBIN-BINDING PROTEIN 1-RELATED"/>
    <property type="match status" value="1"/>
</dbReference>
<evidence type="ECO:0000256" key="2">
    <source>
        <dbReference type="ARBA" id="ARBA00009810"/>
    </source>
</evidence>
<evidence type="ECO:0000256" key="12">
    <source>
        <dbReference type="RuleBase" id="RU003357"/>
    </source>
</evidence>
<proteinExistence type="inferred from homology"/>
<dbReference type="SUPFAM" id="SSF56935">
    <property type="entry name" value="Porins"/>
    <property type="match status" value="1"/>
</dbReference>
<dbReference type="RefSeq" id="WP_155433345.1">
    <property type="nucleotide sequence ID" value="NZ_JBHLXK010000001.1"/>
</dbReference>
<dbReference type="InterPro" id="IPR039426">
    <property type="entry name" value="TonB-dep_rcpt-like"/>
</dbReference>
<evidence type="ECO:0000256" key="10">
    <source>
        <dbReference type="ARBA" id="ARBA00023237"/>
    </source>
</evidence>
<evidence type="ECO:0000313" key="16">
    <source>
        <dbReference type="Proteomes" id="UP000735592"/>
    </source>
</evidence>